<dbReference type="RefSeq" id="WP_177428691.1">
    <property type="nucleotide sequence ID" value="NZ_FMSV02000557.1"/>
</dbReference>
<evidence type="ECO:0000259" key="1">
    <source>
        <dbReference type="PROSITE" id="PS51186"/>
    </source>
</evidence>
<dbReference type="EMBL" id="FMSV02000557">
    <property type="protein sequence ID" value="SEH08899.1"/>
    <property type="molecule type" value="Genomic_DNA"/>
</dbReference>
<dbReference type="Gene3D" id="3.40.630.30">
    <property type="match status" value="1"/>
</dbReference>
<feature type="domain" description="N-acetyltransferase" evidence="1">
    <location>
        <begin position="10"/>
        <end position="170"/>
    </location>
</feature>
<dbReference type="InterPro" id="IPR016181">
    <property type="entry name" value="Acyl_CoA_acyltransferase"/>
</dbReference>
<name>A0A1H6FHP6_9GAMM</name>
<gene>
    <name evidence="2" type="ORF">MBHS_04792</name>
</gene>
<sequence length="236" mass="27672">MILSNEGRSLILRQTTPDDVADLLKAYDDEAFIRLYRSNNQSVDEEQLRQALEHRAQIAPAEMAYVEFMIVHKQHGNIGIAALGDYSALHQRAEYLVGLFDEEHRYAGRGIEATLLILDLAFNIYKLHKVYSYVYEYNEFSQKNMVHLGFKAEGRLDHHHYLLREKRFIDLYINGMTMERFRNSEKIQKISPRLVGRDITQEYPQLEVNQAQQLPVTEGHEFLEKMRELAQQQEAQ</sequence>
<keyword evidence="3" id="KW-1185">Reference proteome</keyword>
<dbReference type="PANTHER" id="PTHR43415">
    <property type="entry name" value="SPERMIDINE N(1)-ACETYLTRANSFERASE"/>
    <property type="match status" value="1"/>
</dbReference>
<dbReference type="Proteomes" id="UP000236724">
    <property type="component" value="Unassembled WGS sequence"/>
</dbReference>
<dbReference type="PANTHER" id="PTHR43415:SF3">
    <property type="entry name" value="GNAT-FAMILY ACETYLTRANSFERASE"/>
    <property type="match status" value="1"/>
</dbReference>
<accession>A0A1H6FHP6</accession>
<dbReference type="PROSITE" id="PS51186">
    <property type="entry name" value="GNAT"/>
    <property type="match status" value="1"/>
</dbReference>
<proteinExistence type="predicted"/>
<reference evidence="2 3" key="1">
    <citation type="submission" date="2016-10" db="EMBL/GenBank/DDBJ databases">
        <authorList>
            <person name="de Groot N.N."/>
        </authorList>
    </citation>
    <scope>NUCLEOTIDE SEQUENCE [LARGE SCALE GENOMIC DNA]</scope>
    <source>
        <strain evidence="2">MBHS1</strain>
    </source>
</reference>
<evidence type="ECO:0000313" key="2">
    <source>
        <dbReference type="EMBL" id="SEH08899.1"/>
    </source>
</evidence>
<dbReference type="GO" id="GO:0016747">
    <property type="term" value="F:acyltransferase activity, transferring groups other than amino-acyl groups"/>
    <property type="evidence" value="ECO:0007669"/>
    <property type="project" value="InterPro"/>
</dbReference>
<dbReference type="Pfam" id="PF13302">
    <property type="entry name" value="Acetyltransf_3"/>
    <property type="match status" value="1"/>
</dbReference>
<organism evidence="2 3">
    <name type="scientific">Candidatus Venteria ishoeyi</name>
    <dbReference type="NCBI Taxonomy" id="1899563"/>
    <lineage>
        <taxon>Bacteria</taxon>
        <taxon>Pseudomonadati</taxon>
        <taxon>Pseudomonadota</taxon>
        <taxon>Gammaproteobacteria</taxon>
        <taxon>Thiotrichales</taxon>
        <taxon>Thiotrichaceae</taxon>
        <taxon>Venteria</taxon>
    </lineage>
</organism>
<dbReference type="InterPro" id="IPR000182">
    <property type="entry name" value="GNAT_dom"/>
</dbReference>
<dbReference type="SUPFAM" id="SSF55729">
    <property type="entry name" value="Acyl-CoA N-acyltransferases (Nat)"/>
    <property type="match status" value="1"/>
</dbReference>
<protein>
    <recommendedName>
        <fullName evidence="1">N-acetyltransferase domain-containing protein</fullName>
    </recommendedName>
</protein>
<evidence type="ECO:0000313" key="3">
    <source>
        <dbReference type="Proteomes" id="UP000236724"/>
    </source>
</evidence>
<dbReference type="AlphaFoldDB" id="A0A1H6FHP6"/>